<reference evidence="1 2" key="1">
    <citation type="submission" date="2013-01" db="EMBL/GenBank/DDBJ databases">
        <authorList>
            <person name="Harkins D.M."/>
            <person name="Durkin A.S."/>
            <person name="Brinkac L.M."/>
            <person name="Haft D.H."/>
            <person name="Selengut J.D."/>
            <person name="Sanka R."/>
            <person name="DePew J."/>
            <person name="Purushe J."/>
            <person name="Galloway R.L."/>
            <person name="Vinetz J.M."/>
            <person name="Sutton G.G."/>
            <person name="Nierman W.C."/>
            <person name="Fouts D.E."/>
        </authorList>
    </citation>
    <scope>NUCLEOTIDE SEQUENCE [LARGE SCALE GENOMIC DNA]</scope>
    <source>
        <strain evidence="1 2">Nikolaevo</strain>
    </source>
</reference>
<dbReference type="EMBL" id="ANCE01000058">
    <property type="protein sequence ID" value="EMK25455.1"/>
    <property type="molecule type" value="Genomic_DNA"/>
</dbReference>
<evidence type="ECO:0000313" key="1">
    <source>
        <dbReference type="EMBL" id="EMK25455.1"/>
    </source>
</evidence>
<name>M6FAP2_9LEPT</name>
<gene>
    <name evidence="1" type="ORF">LEP1GSC008_2781</name>
</gene>
<protein>
    <submittedName>
        <fullName evidence="1">Uncharacterized protein</fullName>
    </submittedName>
</protein>
<dbReference type="Proteomes" id="UP000011980">
    <property type="component" value="Unassembled WGS sequence"/>
</dbReference>
<organism evidence="1 2">
    <name type="scientific">Leptospira kirschneri serovar Bulgarica str. Nikolaevo</name>
    <dbReference type="NCBI Taxonomy" id="1240687"/>
    <lineage>
        <taxon>Bacteria</taxon>
        <taxon>Pseudomonadati</taxon>
        <taxon>Spirochaetota</taxon>
        <taxon>Spirochaetia</taxon>
        <taxon>Leptospirales</taxon>
        <taxon>Leptospiraceae</taxon>
        <taxon>Leptospira</taxon>
    </lineage>
</organism>
<accession>M6FAP2</accession>
<sequence>MGTHIKLYSTVKSWSINHFLSVTIMNFVKPDVLPRRDQFRQRTFWQEEIGV</sequence>
<comment type="caution">
    <text evidence="1">The sequence shown here is derived from an EMBL/GenBank/DDBJ whole genome shotgun (WGS) entry which is preliminary data.</text>
</comment>
<dbReference type="AlphaFoldDB" id="M6FAP2"/>
<evidence type="ECO:0000313" key="2">
    <source>
        <dbReference type="Proteomes" id="UP000011980"/>
    </source>
</evidence>
<proteinExistence type="predicted"/>